<proteinExistence type="predicted"/>
<dbReference type="InterPro" id="IPR036291">
    <property type="entry name" value="NAD(P)-bd_dom_sf"/>
</dbReference>
<dbReference type="PROSITE" id="PS51318">
    <property type="entry name" value="TAT"/>
    <property type="match status" value="1"/>
</dbReference>
<comment type="caution">
    <text evidence="3">The sequence shown here is derived from an EMBL/GenBank/DDBJ whole genome shotgun (WGS) entry which is preliminary data.</text>
</comment>
<keyword evidence="4" id="KW-1185">Reference proteome</keyword>
<reference evidence="3 4" key="1">
    <citation type="submission" date="2019-02" db="EMBL/GenBank/DDBJ databases">
        <title>Deep-cultivation of Planctomycetes and their phenomic and genomic characterization uncovers novel biology.</title>
        <authorList>
            <person name="Wiegand S."/>
            <person name="Jogler M."/>
            <person name="Boedeker C."/>
            <person name="Pinto D."/>
            <person name="Vollmers J."/>
            <person name="Rivas-Marin E."/>
            <person name="Kohn T."/>
            <person name="Peeters S.H."/>
            <person name="Heuer A."/>
            <person name="Rast P."/>
            <person name="Oberbeckmann S."/>
            <person name="Bunk B."/>
            <person name="Jeske O."/>
            <person name="Meyerdierks A."/>
            <person name="Storesund J.E."/>
            <person name="Kallscheuer N."/>
            <person name="Luecker S."/>
            <person name="Lage O.M."/>
            <person name="Pohl T."/>
            <person name="Merkel B.J."/>
            <person name="Hornburger P."/>
            <person name="Mueller R.-W."/>
            <person name="Bruemmer F."/>
            <person name="Labrenz M."/>
            <person name="Spormann A.M."/>
            <person name="Op Den Camp H."/>
            <person name="Overmann J."/>
            <person name="Amann R."/>
            <person name="Jetten M.S.M."/>
            <person name="Mascher T."/>
            <person name="Medema M.H."/>
            <person name="Devos D.P."/>
            <person name="Kaster A.-K."/>
            <person name="Ovreas L."/>
            <person name="Rohde M."/>
            <person name="Galperin M.Y."/>
            <person name="Jogler C."/>
        </authorList>
    </citation>
    <scope>NUCLEOTIDE SEQUENCE [LARGE SCALE GENOMIC DNA]</scope>
    <source>
        <strain evidence="3 4">CA13</strain>
    </source>
</reference>
<dbReference type="InterPro" id="IPR000683">
    <property type="entry name" value="Gfo/Idh/MocA-like_OxRdtase_N"/>
</dbReference>
<dbReference type="AlphaFoldDB" id="A0A5C5Z8B6"/>
<dbReference type="PANTHER" id="PTHR43818">
    <property type="entry name" value="BCDNA.GH03377"/>
    <property type="match status" value="1"/>
</dbReference>
<accession>A0A5C5Z8B6</accession>
<dbReference type="RefSeq" id="WP_146400785.1">
    <property type="nucleotide sequence ID" value="NZ_SJPJ01000001.1"/>
</dbReference>
<dbReference type="InterPro" id="IPR043906">
    <property type="entry name" value="Gfo/Idh/MocA_OxRdtase_bact_C"/>
</dbReference>
<protein>
    <submittedName>
        <fullName evidence="3">Alpha-N-acetylgalactosaminidase</fullName>
        <ecNumber evidence="3">3.2.1.49</ecNumber>
    </submittedName>
</protein>
<feature type="domain" description="Gfo/Idh/MocA-like oxidoreductase bacterial type C-terminal" evidence="2">
    <location>
        <begin position="218"/>
        <end position="442"/>
    </location>
</feature>
<dbReference type="NCBIfam" id="TIGR01409">
    <property type="entry name" value="TAT_signal_seq"/>
    <property type="match status" value="1"/>
</dbReference>
<dbReference type="Proteomes" id="UP000315010">
    <property type="component" value="Unassembled WGS sequence"/>
</dbReference>
<dbReference type="PANTHER" id="PTHR43818:SF5">
    <property type="entry name" value="OXIDOREDUCTASE FAMILY PROTEIN"/>
    <property type="match status" value="1"/>
</dbReference>
<dbReference type="InterPro" id="IPR050463">
    <property type="entry name" value="Gfo/Idh/MocA_oxidrdct_glycsds"/>
</dbReference>
<dbReference type="Pfam" id="PF01408">
    <property type="entry name" value="GFO_IDH_MocA"/>
    <property type="match status" value="1"/>
</dbReference>
<dbReference type="GO" id="GO:0008456">
    <property type="term" value="F:alpha-N-acetylgalactosaminidase activity"/>
    <property type="evidence" value="ECO:0007669"/>
    <property type="project" value="UniProtKB-EC"/>
</dbReference>
<sequence length="448" mass="50720">MLPSPRLVNRRSFMKQSSLTAGVLAASPLIVPSSVLGANPPSETIRMGMIGTGRQCYLKNIPLFQRQPDCRIVAVCDPDAWRMNQAKEKVDKYNQSKHGMKDQCATYADYEDLLARDDIDAVMISTPDHWHRVMAVEAMKAGKDVALEKPIIRTIKEGQQLRDAAEKYNRIFRVDSEFRVGTPARRAYSIVQSGVLGKIHKVYACVPKSDIPLDPQPDMPVPEELDYKRWQGADKTQAPPIEYTLNGVHPRHDLHGRPGWMRKLNYCDGMVTNWGTHLLNGALWCMGLDREFPVEISGKGIYPEADSFWNVLLEFDVTYKYADGVEIIYRTDRPYMRFEGDKGWIEAGFNHFKASDDSLLKAEHKLVDAPLPNQTSEKRDFLDSVKSRKPTWEPADVGHCVTSTCLLGHLAIHLKETLQWDGKNERFIDSERANAMIDQPIVSPKPAV</sequence>
<keyword evidence="3" id="KW-0326">Glycosidase</keyword>
<evidence type="ECO:0000313" key="4">
    <source>
        <dbReference type="Proteomes" id="UP000315010"/>
    </source>
</evidence>
<evidence type="ECO:0000259" key="1">
    <source>
        <dbReference type="Pfam" id="PF01408"/>
    </source>
</evidence>
<dbReference type="Pfam" id="PF19051">
    <property type="entry name" value="GFO_IDH_MocA_C2"/>
    <property type="match status" value="1"/>
</dbReference>
<dbReference type="Gene3D" id="3.40.50.720">
    <property type="entry name" value="NAD(P)-binding Rossmann-like Domain"/>
    <property type="match status" value="1"/>
</dbReference>
<dbReference type="Gene3D" id="3.30.360.10">
    <property type="entry name" value="Dihydrodipicolinate Reductase, domain 2"/>
    <property type="match status" value="1"/>
</dbReference>
<feature type="domain" description="Gfo/Idh/MocA-like oxidoreductase N-terminal" evidence="1">
    <location>
        <begin position="45"/>
        <end position="175"/>
    </location>
</feature>
<dbReference type="OrthoDB" id="9788246at2"/>
<dbReference type="SUPFAM" id="SSF55347">
    <property type="entry name" value="Glyceraldehyde-3-phosphate dehydrogenase-like, C-terminal domain"/>
    <property type="match status" value="1"/>
</dbReference>
<dbReference type="EC" id="3.2.1.49" evidence="3"/>
<dbReference type="SUPFAM" id="SSF51735">
    <property type="entry name" value="NAD(P)-binding Rossmann-fold domains"/>
    <property type="match status" value="1"/>
</dbReference>
<organism evidence="3 4">
    <name type="scientific">Novipirellula herctigrandis</name>
    <dbReference type="NCBI Taxonomy" id="2527986"/>
    <lineage>
        <taxon>Bacteria</taxon>
        <taxon>Pseudomonadati</taxon>
        <taxon>Planctomycetota</taxon>
        <taxon>Planctomycetia</taxon>
        <taxon>Pirellulales</taxon>
        <taxon>Pirellulaceae</taxon>
        <taxon>Novipirellula</taxon>
    </lineage>
</organism>
<dbReference type="GO" id="GO:0000166">
    <property type="term" value="F:nucleotide binding"/>
    <property type="evidence" value="ECO:0007669"/>
    <property type="project" value="InterPro"/>
</dbReference>
<keyword evidence="3" id="KW-0378">Hydrolase</keyword>
<gene>
    <name evidence="3" type="primary">nagA_3</name>
    <name evidence="3" type="ORF">CA13_50080</name>
</gene>
<evidence type="ECO:0000313" key="3">
    <source>
        <dbReference type="EMBL" id="TWT83542.1"/>
    </source>
</evidence>
<evidence type="ECO:0000259" key="2">
    <source>
        <dbReference type="Pfam" id="PF19051"/>
    </source>
</evidence>
<dbReference type="InterPro" id="IPR006311">
    <property type="entry name" value="TAT_signal"/>
</dbReference>
<dbReference type="InterPro" id="IPR019546">
    <property type="entry name" value="TAT_signal_bac_arc"/>
</dbReference>
<name>A0A5C5Z8B6_9BACT</name>
<dbReference type="EMBL" id="SJPJ01000001">
    <property type="protein sequence ID" value="TWT83542.1"/>
    <property type="molecule type" value="Genomic_DNA"/>
</dbReference>